<dbReference type="EMBL" id="CP049055">
    <property type="protein sequence ID" value="QII11992.1"/>
    <property type="molecule type" value="Genomic_DNA"/>
</dbReference>
<dbReference type="Proteomes" id="UP000501926">
    <property type="component" value="Chromosome"/>
</dbReference>
<name>Q1Q767_KUEST</name>
<evidence type="ECO:0000313" key="4">
    <source>
        <dbReference type="Proteomes" id="UP000501926"/>
    </source>
</evidence>
<reference evidence="3 4" key="3">
    <citation type="submission" date="2020-02" db="EMBL/GenBank/DDBJ databases">
        <title>Newly sequenced genome of strain CSTR1 showed variability in Candidatus Kuenenia stuttgartiensis genomes.</title>
        <authorList>
            <person name="Ding C."/>
            <person name="Adrian L."/>
        </authorList>
    </citation>
    <scope>NUCLEOTIDE SEQUENCE [LARGE SCALE GENOMIC DNA]</scope>
    <source>
        <strain evidence="3 4">CSTR1</strain>
    </source>
</reference>
<reference evidence="2" key="2">
    <citation type="submission" date="2006-01" db="EMBL/GenBank/DDBJ databases">
        <authorList>
            <person name="Genoscope"/>
        </authorList>
    </citation>
    <scope>NUCLEOTIDE SEQUENCE</scope>
</reference>
<evidence type="ECO:0000256" key="1">
    <source>
        <dbReference type="SAM" id="MobiDB-lite"/>
    </source>
</evidence>
<dbReference type="EMBL" id="CT573071">
    <property type="protein sequence ID" value="CAJ73422.1"/>
    <property type="molecule type" value="Genomic_DNA"/>
</dbReference>
<evidence type="ECO:0000313" key="2">
    <source>
        <dbReference type="EMBL" id="CAJ73422.1"/>
    </source>
</evidence>
<sequence>MIKQNACLTKILETKPTIFNEIKQAATPYSNLPLPTPYQRTKNSPMTILKLNPTDLKRN</sequence>
<proteinExistence type="predicted"/>
<evidence type="ECO:0000313" key="3">
    <source>
        <dbReference type="EMBL" id="QII11992.1"/>
    </source>
</evidence>
<reference evidence="2" key="1">
    <citation type="journal article" date="2006" name="Nature">
        <title>Deciphering the evolution and metabolism of an anammox bacterium from a community genome.</title>
        <authorList>
            <person name="Strous M."/>
            <person name="Pelletier E."/>
            <person name="Mangenot S."/>
            <person name="Rattei T."/>
            <person name="Lehner A."/>
            <person name="Taylor M.W."/>
            <person name="Horn M."/>
            <person name="Daims H."/>
            <person name="Bartol-Mavel D."/>
            <person name="Wincker P."/>
            <person name="Barbe V."/>
            <person name="Fonknechten N."/>
            <person name="Vallenet D."/>
            <person name="Segurens B."/>
            <person name="Schenowitz-Truong C."/>
            <person name="Medigue C."/>
            <person name="Collingro A."/>
            <person name="Snel B."/>
            <person name="Dutilh B.E."/>
            <person name="OpDenCamp H.J.M."/>
            <person name="vanDerDrift C."/>
            <person name="Cirpus I."/>
            <person name="vanDePas-Schoonen K.T."/>
            <person name="Harhangi H.R."/>
            <person name="vanNiftrik L."/>
            <person name="Schmid M."/>
            <person name="Keltjens J."/>
            <person name="vanDeVossenberg J."/>
            <person name="Kartal B."/>
            <person name="Meier H."/>
            <person name="Frishman D."/>
            <person name="Huynen M.A."/>
            <person name="Mewes H."/>
            <person name="Weissenbach J."/>
            <person name="Jetten M.S.M."/>
            <person name="Wagner M."/>
            <person name="LePaslier D."/>
        </authorList>
    </citation>
    <scope>NUCLEOTIDE SEQUENCE</scope>
</reference>
<accession>Q1Q767</accession>
<protein>
    <submittedName>
        <fullName evidence="2">Uncharacterized protein</fullName>
    </submittedName>
</protein>
<gene>
    <name evidence="3" type="ORF">KsCSTR_26130</name>
    <name evidence="2" type="ORF">kuste2673</name>
</gene>
<organism evidence="2">
    <name type="scientific">Kuenenia stuttgartiensis</name>
    <dbReference type="NCBI Taxonomy" id="174633"/>
    <lineage>
        <taxon>Bacteria</taxon>
        <taxon>Pseudomonadati</taxon>
        <taxon>Planctomycetota</taxon>
        <taxon>Candidatus Brocadiia</taxon>
        <taxon>Candidatus Brocadiales</taxon>
        <taxon>Candidatus Brocadiaceae</taxon>
        <taxon>Candidatus Kuenenia</taxon>
    </lineage>
</organism>
<feature type="region of interest" description="Disordered" evidence="1">
    <location>
        <begin position="30"/>
        <end position="59"/>
    </location>
</feature>
<dbReference type="AlphaFoldDB" id="Q1Q767"/>